<organism evidence="2 3">
    <name type="scientific">Cryptobacterium curtum (strain ATCC 700683 / DSM 15641 / CCUG 43107 / 12-3)</name>
    <dbReference type="NCBI Taxonomy" id="469378"/>
    <lineage>
        <taxon>Bacteria</taxon>
        <taxon>Bacillati</taxon>
        <taxon>Actinomycetota</taxon>
        <taxon>Coriobacteriia</taxon>
        <taxon>Eggerthellales</taxon>
        <taxon>Eggerthellaceae</taxon>
        <taxon>Cryptobacterium</taxon>
    </lineage>
</organism>
<gene>
    <name evidence="2" type="ordered locus">Ccur_08660</name>
</gene>
<dbReference type="Proteomes" id="UP000000954">
    <property type="component" value="Chromosome"/>
</dbReference>
<proteinExistence type="predicted"/>
<dbReference type="RefSeq" id="WP_012803255.1">
    <property type="nucleotide sequence ID" value="NC_013170.1"/>
</dbReference>
<dbReference type="EMBL" id="CP001682">
    <property type="protein sequence ID" value="ACU94568.1"/>
    <property type="molecule type" value="Genomic_DNA"/>
</dbReference>
<accession>C7MNS8</accession>
<evidence type="ECO:0000313" key="2">
    <source>
        <dbReference type="EMBL" id="ACU94568.1"/>
    </source>
</evidence>
<dbReference type="HOGENOM" id="CLU_082733_0_0_11"/>
<dbReference type="eggNOG" id="COG1304">
    <property type="taxonomic scope" value="Bacteria"/>
</dbReference>
<dbReference type="InterPro" id="IPR013785">
    <property type="entry name" value="Aldolase_TIM"/>
</dbReference>
<sequence>MSDILVHEPGEDDVLNNSNISDELADVTEIQAEPKVIEGAFRRAELPLPREVRKAPGIKLYNHLVRSFVFSTDLVVIRNCDADAVLAVYPFTCQPAITQALLTVSERPVVTGVAGATTTGVRSVLLAAQSEMQGASGVAVNIATKPVVIRNIARSVDIPVVLTVSELTSRTQLQIAAGARIINISAGRETPRVVEAARRAYPHMPIIASGGGTPESIMSTINAGADAVSWTPPSLQEIERQAMRTNRARAEGTPAATPLGRLLRR</sequence>
<dbReference type="STRING" id="469378.Ccur_08660"/>
<protein>
    <recommendedName>
        <fullName evidence="4">Dioxygenase</fullName>
    </recommendedName>
</protein>
<dbReference type="AlphaFoldDB" id="C7MNS8"/>
<evidence type="ECO:0008006" key="4">
    <source>
        <dbReference type="Google" id="ProtNLM"/>
    </source>
</evidence>
<dbReference type="KEGG" id="ccu:Ccur_08660"/>
<reference evidence="2 3" key="1">
    <citation type="journal article" date="2009" name="Stand. Genomic Sci.">
        <title>Complete genome sequence of Cryptobacterium curtum type strain (12-3).</title>
        <authorList>
            <person name="Mavrommatis K."/>
            <person name="Pukall R."/>
            <person name="Rohde C."/>
            <person name="Chen F."/>
            <person name="Sims D."/>
            <person name="Brettin T."/>
            <person name="Kuske C."/>
            <person name="Detter J.C."/>
            <person name="Han C."/>
            <person name="Lapidus A."/>
            <person name="Copeland A."/>
            <person name="Glavina Del Rio T."/>
            <person name="Nolan M."/>
            <person name="Lucas S."/>
            <person name="Tice H."/>
            <person name="Cheng J.F."/>
            <person name="Bruce D."/>
            <person name="Goodwin L."/>
            <person name="Pitluck S."/>
            <person name="Ovchinnikova G."/>
            <person name="Pati A."/>
            <person name="Ivanova N."/>
            <person name="Chen A."/>
            <person name="Palaniappan K."/>
            <person name="Chain P."/>
            <person name="D'haeseleer P."/>
            <person name="Goker M."/>
            <person name="Bristow J."/>
            <person name="Eisen J.A."/>
            <person name="Markowitz V."/>
            <person name="Hugenholtz P."/>
            <person name="Rohde M."/>
            <person name="Klenk H.P."/>
            <person name="Kyrpides N.C."/>
        </authorList>
    </citation>
    <scope>NUCLEOTIDE SEQUENCE [LARGE SCALE GENOMIC DNA]</scope>
    <source>
        <strain evidence="3">ATCC 700683 / DSM 15641 / 12-3</strain>
    </source>
</reference>
<dbReference type="Gene3D" id="3.20.20.70">
    <property type="entry name" value="Aldolase class I"/>
    <property type="match status" value="1"/>
</dbReference>
<evidence type="ECO:0000256" key="1">
    <source>
        <dbReference type="SAM" id="MobiDB-lite"/>
    </source>
</evidence>
<name>C7MNS8_CRYCD</name>
<keyword evidence="3" id="KW-1185">Reference proteome</keyword>
<feature type="region of interest" description="Disordered" evidence="1">
    <location>
        <begin position="245"/>
        <end position="265"/>
    </location>
</feature>
<evidence type="ECO:0000313" key="3">
    <source>
        <dbReference type="Proteomes" id="UP000000954"/>
    </source>
</evidence>
<dbReference type="SUPFAM" id="SSF51395">
    <property type="entry name" value="FMN-linked oxidoreductases"/>
    <property type="match status" value="1"/>
</dbReference>